<keyword evidence="4" id="KW-0472">Membrane</keyword>
<dbReference type="EMBL" id="CAADJA010000002">
    <property type="protein sequence ID" value="VFS47468.1"/>
    <property type="molecule type" value="Genomic_DNA"/>
</dbReference>
<dbReference type="AlphaFoldDB" id="A0A484ZHI6"/>
<dbReference type="RefSeq" id="WP_029094728.1">
    <property type="nucleotide sequence ID" value="NZ_CAADJA010000002.1"/>
</dbReference>
<organism evidence="6 7">
    <name type="scientific">Budvicia aquatica</name>
    <dbReference type="NCBI Taxonomy" id="82979"/>
    <lineage>
        <taxon>Bacteria</taxon>
        <taxon>Pseudomonadati</taxon>
        <taxon>Pseudomonadota</taxon>
        <taxon>Gammaproteobacteria</taxon>
        <taxon>Enterobacterales</taxon>
        <taxon>Budviciaceae</taxon>
        <taxon>Budvicia</taxon>
    </lineage>
</organism>
<feature type="compositionally biased region" description="Basic and acidic residues" evidence="3">
    <location>
        <begin position="837"/>
        <end position="846"/>
    </location>
</feature>
<dbReference type="NCBIfam" id="TIGR01760">
    <property type="entry name" value="tape_meas_TP901"/>
    <property type="match status" value="1"/>
</dbReference>
<evidence type="ECO:0000313" key="6">
    <source>
        <dbReference type="EMBL" id="VFS47468.1"/>
    </source>
</evidence>
<keyword evidence="1" id="KW-1188">Viral release from host cell</keyword>
<feature type="coiled-coil region" evidence="2">
    <location>
        <begin position="29"/>
        <end position="125"/>
    </location>
</feature>
<evidence type="ECO:0000256" key="1">
    <source>
        <dbReference type="ARBA" id="ARBA00022612"/>
    </source>
</evidence>
<keyword evidence="4" id="KW-1133">Transmembrane helix</keyword>
<feature type="transmembrane region" description="Helical" evidence="4">
    <location>
        <begin position="570"/>
        <end position="589"/>
    </location>
</feature>
<accession>A0A484ZHI6</accession>
<proteinExistence type="predicted"/>
<name>A0A484ZHI6_9GAMM</name>
<dbReference type="InterPro" id="IPR010090">
    <property type="entry name" value="Phage_tape_meas"/>
</dbReference>
<gene>
    <name evidence="6" type="ORF">NCTC12282_02404</name>
</gene>
<protein>
    <submittedName>
        <fullName evidence="6">Phage-related minor tail protein</fullName>
    </submittedName>
</protein>
<dbReference type="PANTHER" id="PTHR37813">
    <property type="entry name" value="FELS-2 PROPHAGE PROTEIN"/>
    <property type="match status" value="1"/>
</dbReference>
<feature type="transmembrane region" description="Helical" evidence="4">
    <location>
        <begin position="533"/>
        <end position="558"/>
    </location>
</feature>
<evidence type="ECO:0000259" key="5">
    <source>
        <dbReference type="Pfam" id="PF10145"/>
    </source>
</evidence>
<feature type="domain" description="Phage tail tape measure protein" evidence="5">
    <location>
        <begin position="242"/>
        <end position="435"/>
    </location>
</feature>
<evidence type="ECO:0000256" key="3">
    <source>
        <dbReference type="SAM" id="MobiDB-lite"/>
    </source>
</evidence>
<reference evidence="6 7" key="1">
    <citation type="submission" date="2019-03" db="EMBL/GenBank/DDBJ databases">
        <authorList>
            <consortium name="Pathogen Informatics"/>
        </authorList>
    </citation>
    <scope>NUCLEOTIDE SEQUENCE [LARGE SCALE GENOMIC DNA]</scope>
    <source>
        <strain evidence="6 7">NCTC12282</strain>
    </source>
</reference>
<sequence length="856" mass="92778">MSGSKLELRVILNAVDKLTRPFKSMQSANTKLAQNIKASREQLKQLNSQASQIDGFRKTQAQAAVTAQNLKKAKAEAAALAQQFRASQNPTAQQTKAMRAAAQNAKQLQQQYNNLQSSLQRQRDALNAAGLSTRTLGTSQRALRTNITSTTQQLRAQQAELTRLGERQRRLAAVRDRYQRSMQHKAVVAGMGYTTQATGRRVGQLGVQSLRVGYEFDALMSKTQAVTRIQDKSAPEMQALRQQARTLPLSSKFTDSEVAEGQYFLARTGYNAKQVLGAMPGMLNLASAGGIDLGTTADIASNIQMAMGIPAEKMDHVADVMTALFTRNNVDIPMLGESLKYSAGVGREYGQSLETVAAATAMLGSAGIQGSQAGTTMRSVLSRIGNSAAVKELGVKTSDKDGNMRDLIDILKDIDAKTAKMGNVDRGAVYKSIAGQYAVTGFGVLMRAASNGSLEKMRGQPGEYDGEAARVAKTMMDNLAGDMTILHAGLENISVELFEKNNGWLRETATKLSGILHSISDFLKAHPAISKGIVIVAASFAVVASVMGTLMIGVMGILGPLAMLKMTFSVLGIKGFSAFSLVTKGVGLLGKGIVLLGRAMMANPILAIIALIAMAAIWIWQNWDWLGPKFIALWEKVKNACAVAWAYIKNAVITAAKAVLNFFIDWSLPGLIYKHWDAIRDKTGQAWSAFKRVCTDVGTAVANFFINWSLPGIIYKHWDGIVDYVKGLKDSFVDNGRAIIDWLLSGINEKWSELKNKFSSLSDLIPGGVKEFFGIQANAEVQTTSTDQPLSKVSDLASYQPLKFGGSKQYVDQSKTEINITNGSGDADSTAKLKRMLDERDREKAARQRRVLADTN</sequence>
<feature type="transmembrane region" description="Helical" evidence="4">
    <location>
        <begin position="601"/>
        <end position="620"/>
    </location>
</feature>
<keyword evidence="2" id="KW-0175">Coiled coil</keyword>
<evidence type="ECO:0000256" key="4">
    <source>
        <dbReference type="SAM" id="Phobius"/>
    </source>
</evidence>
<keyword evidence="4" id="KW-0812">Transmembrane</keyword>
<dbReference type="Proteomes" id="UP000373449">
    <property type="component" value="Unassembled WGS sequence"/>
</dbReference>
<dbReference type="Pfam" id="PF10145">
    <property type="entry name" value="PhageMin_Tail"/>
    <property type="match status" value="1"/>
</dbReference>
<evidence type="ECO:0000313" key="7">
    <source>
        <dbReference type="Proteomes" id="UP000373449"/>
    </source>
</evidence>
<dbReference type="PANTHER" id="PTHR37813:SF1">
    <property type="entry name" value="FELS-2 PROPHAGE PROTEIN"/>
    <property type="match status" value="1"/>
</dbReference>
<evidence type="ECO:0000256" key="2">
    <source>
        <dbReference type="SAM" id="Coils"/>
    </source>
</evidence>
<feature type="region of interest" description="Disordered" evidence="3">
    <location>
        <begin position="837"/>
        <end position="856"/>
    </location>
</feature>